<keyword evidence="3" id="KW-1185">Reference proteome</keyword>
<sequence length="639" mass="66833">MANSVDTFPRRPQPTSIAVDLRGTVDHDALDDAIATHAPLHAAAGVDSVLVESVSRDHTVVFLTHRHADPLGPMPAIAAAYAATRTAVPLTDAAATDSLGTDVVPTSHLPADTAGGILSATMSDALRMRALRDDVDLADVIAAASIESGLSAEVQELTGVGPVSFGDLCGEVTVLRRDSPRGDVPLVRVYRALGDRLRIDLVGVTDPHRRLDRLLAALSSPAATPVPRLWNDTDELTVPATVVDLVDVALARDPDAVAIEFADGADPITYGELDSRVNQVARTLIANGVGTDVVVGVMCVDPVWATVATLAVFRAGGGVLPLPVHGSPETVSGLVAAADPACVVTDRVLSDTDIDPDAVMGEFVRHADVPNILAATDAATDAAETPESLVRSGFDVIPPWVSVVSLDPQELAEYSDDPICPQELLGPARLGSTAMLGWLAPAPTTPMIISQRSFAARLQWIASIADSDSDSPIVGRDLPETDSMDSDWMISVLARIAVTAPLRTGASVRRRVTSPSASARRRSSIAHRLAGLGGGSEVIGAIPAWNTETYVLDSRLQALPPGVVGDLYIGGIHLPRGHAGCSASTSSRFVANPFRPGERMLATDILVRRNADGSLVAVESETLAAPAAQRRFGRIGRRA</sequence>
<proteinExistence type="predicted"/>
<dbReference type="InterPro" id="IPR042099">
    <property type="entry name" value="ANL_N_sf"/>
</dbReference>
<name>A0AAU4K1C7_9NOCA</name>
<organism evidence="2 3">
    <name type="scientific">Williamsia herbipolensis</name>
    <dbReference type="NCBI Taxonomy" id="1603258"/>
    <lineage>
        <taxon>Bacteria</taxon>
        <taxon>Bacillati</taxon>
        <taxon>Actinomycetota</taxon>
        <taxon>Actinomycetes</taxon>
        <taxon>Mycobacteriales</taxon>
        <taxon>Nocardiaceae</taxon>
        <taxon>Williamsia</taxon>
    </lineage>
</organism>
<evidence type="ECO:0000313" key="3">
    <source>
        <dbReference type="Proteomes" id="UP001432128"/>
    </source>
</evidence>
<dbReference type="EMBL" id="CP108021">
    <property type="protein sequence ID" value="WUM19836.1"/>
    <property type="molecule type" value="Genomic_DNA"/>
</dbReference>
<dbReference type="Gene3D" id="3.40.50.12780">
    <property type="entry name" value="N-terminal domain of ligase-like"/>
    <property type="match status" value="1"/>
</dbReference>
<evidence type="ECO:0000259" key="1">
    <source>
        <dbReference type="Pfam" id="PF00501"/>
    </source>
</evidence>
<dbReference type="AlphaFoldDB" id="A0AAU4K1C7"/>
<dbReference type="GO" id="GO:0031177">
    <property type="term" value="F:phosphopantetheine binding"/>
    <property type="evidence" value="ECO:0007669"/>
    <property type="project" value="TreeGrafter"/>
</dbReference>
<dbReference type="GO" id="GO:0044550">
    <property type="term" value="P:secondary metabolite biosynthetic process"/>
    <property type="evidence" value="ECO:0007669"/>
    <property type="project" value="TreeGrafter"/>
</dbReference>
<dbReference type="InterPro" id="IPR000873">
    <property type="entry name" value="AMP-dep_synth/lig_dom"/>
</dbReference>
<reference evidence="2 3" key="1">
    <citation type="submission" date="2022-10" db="EMBL/GenBank/DDBJ databases">
        <title>The complete genomes of actinobacterial strains from the NBC collection.</title>
        <authorList>
            <person name="Joergensen T.S."/>
            <person name="Alvarez Arevalo M."/>
            <person name="Sterndorff E.B."/>
            <person name="Faurdal D."/>
            <person name="Vuksanovic O."/>
            <person name="Mourched A.-S."/>
            <person name="Charusanti P."/>
            <person name="Shaw S."/>
            <person name="Blin K."/>
            <person name="Weber T."/>
        </authorList>
    </citation>
    <scope>NUCLEOTIDE SEQUENCE [LARGE SCALE GENOMIC DNA]</scope>
    <source>
        <strain evidence="2 3">NBC_00319</strain>
    </source>
</reference>
<feature type="domain" description="AMP-dependent synthetase/ligase" evidence="1">
    <location>
        <begin position="249"/>
        <end position="356"/>
    </location>
</feature>
<evidence type="ECO:0000313" key="2">
    <source>
        <dbReference type="EMBL" id="WUM19836.1"/>
    </source>
</evidence>
<dbReference type="PANTHER" id="PTHR45527:SF1">
    <property type="entry name" value="FATTY ACID SYNTHASE"/>
    <property type="match status" value="1"/>
</dbReference>
<protein>
    <submittedName>
        <fullName evidence="2">AMP-binding protein</fullName>
    </submittedName>
</protein>
<dbReference type="KEGG" id="whr:OG579_19420"/>
<accession>A0AAU4K1C7</accession>
<dbReference type="SUPFAM" id="SSF56801">
    <property type="entry name" value="Acetyl-CoA synthetase-like"/>
    <property type="match status" value="1"/>
</dbReference>
<dbReference type="PANTHER" id="PTHR45527">
    <property type="entry name" value="NONRIBOSOMAL PEPTIDE SYNTHETASE"/>
    <property type="match status" value="1"/>
</dbReference>
<dbReference type="Pfam" id="PF00501">
    <property type="entry name" value="AMP-binding"/>
    <property type="match status" value="1"/>
</dbReference>
<dbReference type="GO" id="GO:0043041">
    <property type="term" value="P:amino acid activation for nonribosomal peptide biosynthetic process"/>
    <property type="evidence" value="ECO:0007669"/>
    <property type="project" value="TreeGrafter"/>
</dbReference>
<dbReference type="GO" id="GO:0005829">
    <property type="term" value="C:cytosol"/>
    <property type="evidence" value="ECO:0007669"/>
    <property type="project" value="TreeGrafter"/>
</dbReference>
<dbReference type="Proteomes" id="UP001432128">
    <property type="component" value="Chromosome"/>
</dbReference>
<gene>
    <name evidence="2" type="ORF">OG579_19420</name>
</gene>
<dbReference type="RefSeq" id="WP_328857279.1">
    <property type="nucleotide sequence ID" value="NZ_CP108021.1"/>
</dbReference>
<dbReference type="Gene3D" id="2.30.38.10">
    <property type="entry name" value="Luciferase, Domain 3"/>
    <property type="match status" value="1"/>
</dbReference>